<dbReference type="PANTHER" id="PTHR33087">
    <property type="entry name" value="OS07G0539200 PROTEIN"/>
    <property type="match status" value="1"/>
</dbReference>
<sequence length="131" mass="14397">MSAALHIPMCRFSVHHALPEHFLFIFSNSDDRDLALARSPIPAASSQQLLLWPWTRQATATAFSLPFKVSLDLVGVPAHAWNPSTAVVLIAPCRLFDMDMEACRLADFRMLRVSALAHDPVHPAGAPPPHP</sequence>
<proteinExistence type="predicted"/>
<reference evidence="2" key="1">
    <citation type="journal article" date="2005" name="Nature">
        <title>The map-based sequence of the rice genome.</title>
        <authorList>
            <consortium name="International rice genome sequencing project (IRGSP)"/>
            <person name="Matsumoto T."/>
            <person name="Wu J."/>
            <person name="Kanamori H."/>
            <person name="Katayose Y."/>
            <person name="Fujisawa M."/>
            <person name="Namiki N."/>
            <person name="Mizuno H."/>
            <person name="Yamamoto K."/>
            <person name="Antonio B.A."/>
            <person name="Baba T."/>
            <person name="Sakata K."/>
            <person name="Nagamura Y."/>
            <person name="Aoki H."/>
            <person name="Arikawa K."/>
            <person name="Arita K."/>
            <person name="Bito T."/>
            <person name="Chiden Y."/>
            <person name="Fujitsuka N."/>
            <person name="Fukunaka R."/>
            <person name="Hamada M."/>
            <person name="Harada C."/>
            <person name="Hayashi A."/>
            <person name="Hijishita S."/>
            <person name="Honda M."/>
            <person name="Hosokawa S."/>
            <person name="Ichikawa Y."/>
            <person name="Idonuma A."/>
            <person name="Iijima M."/>
            <person name="Ikeda M."/>
            <person name="Ikeno M."/>
            <person name="Ito K."/>
            <person name="Ito S."/>
            <person name="Ito T."/>
            <person name="Ito Y."/>
            <person name="Ito Y."/>
            <person name="Iwabuchi A."/>
            <person name="Kamiya K."/>
            <person name="Karasawa W."/>
            <person name="Kurita K."/>
            <person name="Katagiri S."/>
            <person name="Kikuta A."/>
            <person name="Kobayashi H."/>
            <person name="Kobayashi N."/>
            <person name="Machita K."/>
            <person name="Maehara T."/>
            <person name="Masukawa M."/>
            <person name="Mizubayashi T."/>
            <person name="Mukai Y."/>
            <person name="Nagasaki H."/>
            <person name="Nagata Y."/>
            <person name="Naito S."/>
            <person name="Nakashima M."/>
            <person name="Nakama Y."/>
            <person name="Nakamichi Y."/>
            <person name="Nakamura M."/>
            <person name="Meguro A."/>
            <person name="Negishi M."/>
            <person name="Ohta I."/>
            <person name="Ohta T."/>
            <person name="Okamoto M."/>
            <person name="Ono N."/>
            <person name="Saji S."/>
            <person name="Sakaguchi M."/>
            <person name="Sakai K."/>
            <person name="Shibata M."/>
            <person name="Shimokawa T."/>
            <person name="Song J."/>
            <person name="Takazaki Y."/>
            <person name="Terasawa K."/>
            <person name="Tsugane M."/>
            <person name="Tsuji K."/>
            <person name="Ueda S."/>
            <person name="Waki K."/>
            <person name="Yamagata H."/>
            <person name="Yamamoto M."/>
            <person name="Yamamoto S."/>
            <person name="Yamane H."/>
            <person name="Yoshiki S."/>
            <person name="Yoshihara R."/>
            <person name="Yukawa K."/>
            <person name="Zhong H."/>
            <person name="Yano M."/>
            <person name="Yuan Q."/>
            <person name="Ouyang S."/>
            <person name="Liu J."/>
            <person name="Jones K.M."/>
            <person name="Gansberger K."/>
            <person name="Moffat K."/>
            <person name="Hill J."/>
            <person name="Bera J."/>
            <person name="Fadrosh D."/>
            <person name="Jin S."/>
            <person name="Johri S."/>
            <person name="Kim M."/>
            <person name="Overton L."/>
            <person name="Reardon M."/>
            <person name="Tsitrin T."/>
            <person name="Vuong H."/>
            <person name="Weaver B."/>
            <person name="Ciecko A."/>
            <person name="Tallon L."/>
            <person name="Jackson J."/>
            <person name="Pai G."/>
            <person name="Aken S.V."/>
            <person name="Utterback T."/>
            <person name="Reidmuller S."/>
            <person name="Feldblyum T."/>
            <person name="Hsiao J."/>
            <person name="Zismann V."/>
            <person name="Iobst S."/>
            <person name="de Vazeille A.R."/>
            <person name="Buell C.R."/>
            <person name="Ying K."/>
            <person name="Li Y."/>
            <person name="Lu T."/>
            <person name="Huang Y."/>
            <person name="Zhao Q."/>
            <person name="Feng Q."/>
            <person name="Zhang L."/>
            <person name="Zhu J."/>
            <person name="Weng Q."/>
            <person name="Mu J."/>
            <person name="Lu Y."/>
            <person name="Fan D."/>
            <person name="Liu Y."/>
            <person name="Guan J."/>
            <person name="Zhang Y."/>
            <person name="Yu S."/>
            <person name="Liu X."/>
            <person name="Zhang Y."/>
            <person name="Hong G."/>
            <person name="Han B."/>
            <person name="Choisne N."/>
            <person name="Demange N."/>
            <person name="Orjeda G."/>
            <person name="Samain S."/>
            <person name="Cattolico L."/>
            <person name="Pelletier E."/>
            <person name="Couloux A."/>
            <person name="Segurens B."/>
            <person name="Wincker P."/>
            <person name="D'Hont A."/>
            <person name="Scarpelli C."/>
            <person name="Weissenbach J."/>
            <person name="Salanoubat M."/>
            <person name="Quetier F."/>
            <person name="Yu Y."/>
            <person name="Kim H.R."/>
            <person name="Rambo T."/>
            <person name="Currie J."/>
            <person name="Collura K."/>
            <person name="Luo M."/>
            <person name="Yang T."/>
            <person name="Ammiraju J.S.S."/>
            <person name="Engler F."/>
            <person name="Soderlund C."/>
            <person name="Wing R.A."/>
            <person name="Palmer L.E."/>
            <person name="de la Bastide M."/>
            <person name="Spiegel L."/>
            <person name="Nascimento L."/>
            <person name="Zutavern T."/>
            <person name="O'Shaughnessy A."/>
            <person name="Dike S."/>
            <person name="Dedhia N."/>
            <person name="Preston R."/>
            <person name="Balija V."/>
            <person name="McCombie W.R."/>
            <person name="Chow T."/>
            <person name="Chen H."/>
            <person name="Chung M."/>
            <person name="Chen C."/>
            <person name="Shaw J."/>
            <person name="Wu H."/>
            <person name="Hsiao K."/>
            <person name="Chao Y."/>
            <person name="Chu M."/>
            <person name="Cheng C."/>
            <person name="Hour A."/>
            <person name="Lee P."/>
            <person name="Lin S."/>
            <person name="Lin Y."/>
            <person name="Liou J."/>
            <person name="Liu S."/>
            <person name="Hsing Y."/>
            <person name="Raghuvanshi S."/>
            <person name="Mohanty A."/>
            <person name="Bharti A.K."/>
            <person name="Gaur A."/>
            <person name="Gupta V."/>
            <person name="Kumar D."/>
            <person name="Ravi V."/>
            <person name="Vij S."/>
            <person name="Kapur A."/>
            <person name="Khurana P."/>
            <person name="Khurana P."/>
            <person name="Khurana J.P."/>
            <person name="Tyagi A.K."/>
            <person name="Gaikwad K."/>
            <person name="Singh A."/>
            <person name="Dalal V."/>
            <person name="Srivastava S."/>
            <person name="Dixit A."/>
            <person name="Pal A.K."/>
            <person name="Ghazi I.A."/>
            <person name="Yadav M."/>
            <person name="Pandit A."/>
            <person name="Bhargava A."/>
            <person name="Sureshbabu K."/>
            <person name="Batra K."/>
            <person name="Sharma T.R."/>
            <person name="Mohapatra T."/>
            <person name="Singh N.K."/>
            <person name="Messing J."/>
            <person name="Nelson A.B."/>
            <person name="Fuks G."/>
            <person name="Kavchok S."/>
            <person name="Keizer G."/>
            <person name="Linton E."/>
            <person name="Llaca V."/>
            <person name="Song R."/>
            <person name="Tanyolac B."/>
            <person name="Young S."/>
            <person name="Ho-Il K."/>
            <person name="Hahn J.H."/>
            <person name="Sangsakoo G."/>
            <person name="Vanavichit A."/>
            <person name="de Mattos Luiz.A.T."/>
            <person name="Zimmer P.D."/>
            <person name="Malone G."/>
            <person name="Dellagostin O."/>
            <person name="de Oliveira A.C."/>
            <person name="Bevan M."/>
            <person name="Bancroft I."/>
            <person name="Minx P."/>
            <person name="Cordum H."/>
            <person name="Wilson R."/>
            <person name="Cheng Z."/>
            <person name="Jin W."/>
            <person name="Jiang J."/>
            <person name="Leong S.A."/>
            <person name="Iwama H."/>
            <person name="Gojobori T."/>
            <person name="Itoh T."/>
            <person name="Niimura Y."/>
            <person name="Fujii Y."/>
            <person name="Habara T."/>
            <person name="Sakai H."/>
            <person name="Sato Y."/>
            <person name="Wilson G."/>
            <person name="Kumar K."/>
            <person name="McCouch S."/>
            <person name="Juretic N."/>
            <person name="Hoen D."/>
            <person name="Wright S."/>
            <person name="Bruskiewich R."/>
            <person name="Bureau T."/>
            <person name="Miyao A."/>
            <person name="Hirochika H."/>
            <person name="Nishikawa T."/>
            <person name="Kadowaki K."/>
            <person name="Sugiura M."/>
            <person name="Burr B."/>
            <person name="Sasaki T."/>
        </authorList>
    </citation>
    <scope>NUCLEOTIDE SEQUENCE [LARGE SCALE GENOMIC DNA]</scope>
    <source>
        <strain evidence="2">cv. Nipponbare</strain>
    </source>
</reference>
<name>Q6YX67_ORYSJ</name>
<dbReference type="AlphaFoldDB" id="Q6YX67"/>
<organism evidence="1 2">
    <name type="scientific">Oryza sativa subsp. japonica</name>
    <name type="common">Rice</name>
    <dbReference type="NCBI Taxonomy" id="39947"/>
    <lineage>
        <taxon>Eukaryota</taxon>
        <taxon>Viridiplantae</taxon>
        <taxon>Streptophyta</taxon>
        <taxon>Embryophyta</taxon>
        <taxon>Tracheophyta</taxon>
        <taxon>Spermatophyta</taxon>
        <taxon>Magnoliopsida</taxon>
        <taxon>Liliopsida</taxon>
        <taxon>Poales</taxon>
        <taxon>Poaceae</taxon>
        <taxon>BOP clade</taxon>
        <taxon>Oryzoideae</taxon>
        <taxon>Oryzeae</taxon>
        <taxon>Oryzinae</taxon>
        <taxon>Oryza</taxon>
        <taxon>Oryza sativa</taxon>
    </lineage>
</organism>
<evidence type="ECO:0000313" key="2">
    <source>
        <dbReference type="Proteomes" id="UP000000763"/>
    </source>
</evidence>
<dbReference type="PANTHER" id="PTHR33087:SF31">
    <property type="entry name" value="OS06G0482850 PROTEIN"/>
    <property type="match status" value="1"/>
</dbReference>
<evidence type="ECO:0000313" key="1">
    <source>
        <dbReference type="EMBL" id="BAD03836.1"/>
    </source>
</evidence>
<protein>
    <recommendedName>
        <fullName evidence="3">DUF4283 domain-containing protein</fullName>
    </recommendedName>
</protein>
<reference evidence="2" key="2">
    <citation type="journal article" date="2008" name="Nucleic Acids Res.">
        <title>The rice annotation project database (RAP-DB): 2008 update.</title>
        <authorList>
            <consortium name="The rice annotation project (RAP)"/>
        </authorList>
    </citation>
    <scope>GENOME REANNOTATION</scope>
    <source>
        <strain evidence="2">cv. Nipponbare</strain>
    </source>
</reference>
<dbReference type="Proteomes" id="UP000000763">
    <property type="component" value="Chromosome 8"/>
</dbReference>
<accession>Q6YX67</accession>
<dbReference type="EMBL" id="AP005726">
    <property type="protein sequence ID" value="BAD03836.1"/>
    <property type="molecule type" value="Genomic_DNA"/>
</dbReference>
<gene>
    <name evidence="1" type="primary">OSJNBa0028A18.15</name>
</gene>
<evidence type="ECO:0008006" key="3">
    <source>
        <dbReference type="Google" id="ProtNLM"/>
    </source>
</evidence>
<dbReference type="InterPro" id="IPR053253">
    <property type="entry name" value="Sex_diff_modulator"/>
</dbReference>